<dbReference type="InterPro" id="IPR003352">
    <property type="entry name" value="PTS_EIIC"/>
</dbReference>
<feature type="domain" description="PTS EIIC type-3" evidence="10">
    <location>
        <begin position="8"/>
        <end position="412"/>
    </location>
</feature>
<reference evidence="11" key="2">
    <citation type="journal article" date="2023" name="Curr. Microbiol.">
        <title>Granulicatella seriolae sp. nov., a Novel Facultative Anaerobe Isolated from Yellowtail Marine Fish.</title>
        <authorList>
            <person name="Lee M."/>
            <person name="Choi Y.J."/>
            <person name="Farooq A."/>
            <person name="Jeong J.B."/>
            <person name="Jung M.Y."/>
        </authorList>
    </citation>
    <scope>NUCLEOTIDE SEQUENCE</scope>
    <source>
        <strain evidence="11">S8</strain>
    </source>
</reference>
<evidence type="ECO:0000256" key="3">
    <source>
        <dbReference type="ARBA" id="ARBA00022475"/>
    </source>
</evidence>
<dbReference type="PIRSF" id="PIRSF006351">
    <property type="entry name" value="PTS_EIIC-Cellobiose"/>
    <property type="match status" value="1"/>
</dbReference>
<comment type="function">
    <text evidence="8">The phosphoenolpyruvate-dependent sugar phosphotransferase system (PTS), a major carbohydrate active -transport system, catalyzes the phosphorylation of incoming sugar substrates concomitant with their translocation across the cell membrane.</text>
</comment>
<proteinExistence type="predicted"/>
<evidence type="ECO:0000256" key="7">
    <source>
        <dbReference type="ARBA" id="ARBA00023136"/>
    </source>
</evidence>
<reference evidence="11" key="1">
    <citation type="submission" date="2022-07" db="EMBL/GenBank/DDBJ databases">
        <authorList>
            <person name="Jung M.-Y."/>
            <person name="Lee M."/>
        </authorList>
    </citation>
    <scope>NUCLEOTIDE SEQUENCE</scope>
    <source>
        <strain evidence="11">S8</strain>
    </source>
</reference>
<gene>
    <name evidence="11" type="ORF">NPA36_03015</name>
</gene>
<dbReference type="RefSeq" id="WP_256944627.1">
    <property type="nucleotide sequence ID" value="NZ_JANHNZ010000002.1"/>
</dbReference>
<evidence type="ECO:0000256" key="1">
    <source>
        <dbReference type="ARBA" id="ARBA00004651"/>
    </source>
</evidence>
<feature type="transmembrane region" description="Helical" evidence="9">
    <location>
        <begin position="143"/>
        <end position="160"/>
    </location>
</feature>
<keyword evidence="7 8" id="KW-0472">Membrane</keyword>
<feature type="transmembrane region" description="Helical" evidence="9">
    <location>
        <begin position="369"/>
        <end position="388"/>
    </location>
</feature>
<evidence type="ECO:0000256" key="8">
    <source>
        <dbReference type="PIRNR" id="PIRNR006351"/>
    </source>
</evidence>
<accession>A0ABT1WLW2</accession>
<comment type="subcellular location">
    <subcellularLocation>
        <location evidence="1">Cell membrane</location>
        <topology evidence="1">Multi-pass membrane protein</topology>
    </subcellularLocation>
</comment>
<evidence type="ECO:0000256" key="9">
    <source>
        <dbReference type="SAM" id="Phobius"/>
    </source>
</evidence>
<keyword evidence="6 9" id="KW-1133">Transmembrane helix</keyword>
<feature type="transmembrane region" description="Helical" evidence="9">
    <location>
        <begin position="73"/>
        <end position="91"/>
    </location>
</feature>
<evidence type="ECO:0000313" key="12">
    <source>
        <dbReference type="Proteomes" id="UP001059480"/>
    </source>
</evidence>
<feature type="transmembrane region" description="Helical" evidence="9">
    <location>
        <begin position="32"/>
        <end position="53"/>
    </location>
</feature>
<feature type="transmembrane region" description="Helical" evidence="9">
    <location>
        <begin position="287"/>
        <end position="306"/>
    </location>
</feature>
<dbReference type="PANTHER" id="PTHR33989">
    <property type="match status" value="1"/>
</dbReference>
<keyword evidence="3 8" id="KW-1003">Cell membrane</keyword>
<evidence type="ECO:0000259" key="10">
    <source>
        <dbReference type="PROSITE" id="PS51105"/>
    </source>
</evidence>
<reference evidence="11" key="3">
    <citation type="journal article" date="2023" name="Microbiol. Resour. Announc.">
        <title>Draft Genome Sequence of Granulicatella sp. Strain S8, Isolated from a Marine Fish, Seriola quinqueradiata.</title>
        <authorList>
            <person name="Lee M."/>
            <person name="Farooq A."/>
            <person name="Jeong J.B."/>
            <person name="Jung M.Y."/>
        </authorList>
    </citation>
    <scope>NUCLEOTIDE SEQUENCE</scope>
    <source>
        <strain evidence="11">S8</strain>
    </source>
</reference>
<evidence type="ECO:0000256" key="5">
    <source>
        <dbReference type="ARBA" id="ARBA00022692"/>
    </source>
</evidence>
<evidence type="ECO:0000256" key="4">
    <source>
        <dbReference type="ARBA" id="ARBA00022597"/>
    </source>
</evidence>
<evidence type="ECO:0000313" key="11">
    <source>
        <dbReference type="EMBL" id="MCQ9209513.1"/>
    </source>
</evidence>
<evidence type="ECO:0000256" key="6">
    <source>
        <dbReference type="ARBA" id="ARBA00022989"/>
    </source>
</evidence>
<dbReference type="PANTHER" id="PTHR33989:SF11">
    <property type="entry name" value="LICHENAN PERMEASE IIC COMPONENT"/>
    <property type="match status" value="1"/>
</dbReference>
<keyword evidence="4 8" id="KW-0762">Sugar transport</keyword>
<dbReference type="PROSITE" id="PS51105">
    <property type="entry name" value="PTS_EIIC_TYPE_3"/>
    <property type="match status" value="1"/>
</dbReference>
<feature type="transmembrane region" description="Helical" evidence="9">
    <location>
        <begin position="103"/>
        <end position="123"/>
    </location>
</feature>
<dbReference type="Proteomes" id="UP001059480">
    <property type="component" value="Unassembled WGS sequence"/>
</dbReference>
<name>A0ABT1WLW2_9LACT</name>
<organism evidence="11 12">
    <name type="scientific">Granulicatella seriolae</name>
    <dbReference type="NCBI Taxonomy" id="2967226"/>
    <lineage>
        <taxon>Bacteria</taxon>
        <taxon>Bacillati</taxon>
        <taxon>Bacillota</taxon>
        <taxon>Bacilli</taxon>
        <taxon>Lactobacillales</taxon>
        <taxon>Carnobacteriaceae</taxon>
        <taxon>Granulicatella</taxon>
    </lineage>
</organism>
<dbReference type="NCBIfam" id="TIGR00410">
    <property type="entry name" value="lacE"/>
    <property type="match status" value="1"/>
</dbReference>
<keyword evidence="2 8" id="KW-0813">Transport</keyword>
<dbReference type="InterPro" id="IPR051088">
    <property type="entry name" value="PTS_Sugar-EIIC/EIIB"/>
</dbReference>
<sequence length="431" mass="47181">MKRFLDWIENTLMPPMASLAEQKHLKAIREGVISTLSLILIGSLFLIIAQLPIPGYAEWVAPLVPKLMLPYRVTMGLMTIYATYGMGYSLARSYKLDGITGGVLSLAAFLTLTIPINVTPMLVEGSTPLGWVLPMGYLGGQGMFSGILSMIFAVEVLRLFKSKNWTIRMPEQVPESVARSFEALIPGTIILSAFWFIRVILEFDINLLLVSIFTPITNLLGNNVFGAMIPVLFIHLLWAAGVHGMSVIGSIVRPMWLLMLDENVAALASGTPATQLPYVTPEQFYQWFVYIGGSGATLSLCLLLLMSKSSYLKQVGRFSIVPGIFNINEPLIFGIPLIMNPVLAIPFILVPLITTATAYFAVSLGLVNGLVVNATWTLPAPIGAFLATGNDWRAIVLVLVNVLIGGLIYYPFIKVYDKKMLEEETTASQTA</sequence>
<comment type="caution">
    <text evidence="11">The sequence shown here is derived from an EMBL/GenBank/DDBJ whole genome shotgun (WGS) entry which is preliminary data.</text>
</comment>
<dbReference type="Pfam" id="PF02378">
    <property type="entry name" value="PTS_EIIC"/>
    <property type="match status" value="1"/>
</dbReference>
<dbReference type="InterPro" id="IPR004501">
    <property type="entry name" value="PTS_EIIC_3"/>
</dbReference>
<feature type="transmembrane region" description="Helical" evidence="9">
    <location>
        <begin position="394"/>
        <end position="412"/>
    </location>
</feature>
<dbReference type="InterPro" id="IPR004796">
    <property type="entry name" value="PTS_IIC_cello"/>
</dbReference>
<feature type="transmembrane region" description="Helical" evidence="9">
    <location>
        <begin position="232"/>
        <end position="252"/>
    </location>
</feature>
<keyword evidence="5 9" id="KW-0812">Transmembrane</keyword>
<keyword evidence="12" id="KW-1185">Reference proteome</keyword>
<evidence type="ECO:0000256" key="2">
    <source>
        <dbReference type="ARBA" id="ARBA00022448"/>
    </source>
</evidence>
<protein>
    <recommendedName>
        <fullName evidence="8">Permease IIC component</fullName>
    </recommendedName>
</protein>
<dbReference type="EMBL" id="JANHNZ010000002">
    <property type="protein sequence ID" value="MCQ9209513.1"/>
    <property type="molecule type" value="Genomic_DNA"/>
</dbReference>